<reference evidence="1" key="1">
    <citation type="submission" date="2021-06" db="EMBL/GenBank/DDBJ databases">
        <authorList>
            <person name="Kallberg Y."/>
            <person name="Tangrot J."/>
            <person name="Rosling A."/>
        </authorList>
    </citation>
    <scope>NUCLEOTIDE SEQUENCE</scope>
    <source>
        <strain evidence="1">AU212A</strain>
    </source>
</reference>
<protein>
    <submittedName>
        <fullName evidence="1">10070_t:CDS:1</fullName>
    </submittedName>
</protein>
<evidence type="ECO:0000313" key="1">
    <source>
        <dbReference type="EMBL" id="CAG8458119.1"/>
    </source>
</evidence>
<accession>A0ACA9K858</accession>
<gene>
    <name evidence="1" type="ORF">SCALOS_LOCUS1492</name>
</gene>
<comment type="caution">
    <text evidence="1">The sequence shown here is derived from an EMBL/GenBank/DDBJ whole genome shotgun (WGS) entry which is preliminary data.</text>
</comment>
<name>A0ACA9K858_9GLOM</name>
<dbReference type="Proteomes" id="UP000789860">
    <property type="component" value="Unassembled WGS sequence"/>
</dbReference>
<keyword evidence="2" id="KW-1185">Reference proteome</keyword>
<proteinExistence type="predicted"/>
<sequence length="114" mass="12278">MSEDISNISDEISTIVEATEGITSTVNCGVTNAIGIANVQGTLNFVQGSLNLIHQEVSIIKTQFCQKEKYQTATPDAHISAPRIDPKLIVDIETEGHTIQPTPSISNVKEMIPS</sequence>
<organism evidence="1 2">
    <name type="scientific">Scutellospora calospora</name>
    <dbReference type="NCBI Taxonomy" id="85575"/>
    <lineage>
        <taxon>Eukaryota</taxon>
        <taxon>Fungi</taxon>
        <taxon>Fungi incertae sedis</taxon>
        <taxon>Mucoromycota</taxon>
        <taxon>Glomeromycotina</taxon>
        <taxon>Glomeromycetes</taxon>
        <taxon>Diversisporales</taxon>
        <taxon>Gigasporaceae</taxon>
        <taxon>Scutellospora</taxon>
    </lineage>
</organism>
<dbReference type="EMBL" id="CAJVPM010001041">
    <property type="protein sequence ID" value="CAG8458119.1"/>
    <property type="molecule type" value="Genomic_DNA"/>
</dbReference>
<evidence type="ECO:0000313" key="2">
    <source>
        <dbReference type="Proteomes" id="UP000789860"/>
    </source>
</evidence>